<feature type="binding site" evidence="14">
    <location>
        <position position="377"/>
    </location>
    <ligand>
        <name>Zn(2+)</name>
        <dbReference type="ChEBI" id="CHEBI:29105"/>
        <note>catalytic</note>
    </ligand>
</feature>
<keyword evidence="9 15" id="KW-0482">Metalloprotease</keyword>
<sequence length="443" mass="50451">MDYLSSLQGTLDNPNINWKGIVLGFSVGQYLFETILNYRQYKVLQRTAPPAEIGEFVDDVTFNKSQDYGRAKARFGFVSDLYGLVQNSLLIKYNVLPKIYSFAGCVLKRFAPVWLNGAIPQSIFMFLGLGTVSTLISLPLSIYSTFVLEEKYGFNKQTPKIFITDLFKSQLLSWAIAPPLMTAFLKIIDYFGNKFFFYLWVFFLMFQFIAITVYPTLIQPLFNKLEPLEDGELKDAIEALALRVNFPLKKLYVIDGSKRSGHSNAYFYGLPWSKQIVLYDTLIEQCNKEEVVAILGHEIGHWAESHVTKMLVGVQIHIFSIFVLFSSFFKNNSFYQSFGFAPGLMPVLAGFALFNDVLSPLESVVQFLMNIQSRKAEYEADAYASKLGYGHGLRNGLVKIHKENLGTMNADWIFSAYHHSHPILPHRLAALGLQDEKQVRKEK</sequence>
<comment type="caution">
    <text evidence="15">Lacks conserved residue(s) required for the propagation of feature annotation.</text>
</comment>
<dbReference type="PANTHER" id="PTHR10120">
    <property type="entry name" value="CAAX PRENYL PROTEASE 1"/>
    <property type="match status" value="1"/>
</dbReference>
<feature type="transmembrane region" description="Helical" evidence="15">
    <location>
        <begin position="310"/>
        <end position="329"/>
    </location>
</feature>
<evidence type="ECO:0000313" key="18">
    <source>
        <dbReference type="EMBL" id="ODQ67584.1"/>
    </source>
</evidence>
<dbReference type="STRING" id="857566.A0A1E3PQR3"/>
<dbReference type="AlphaFoldDB" id="A0A1E3PQR3"/>
<evidence type="ECO:0000256" key="3">
    <source>
        <dbReference type="ARBA" id="ARBA00022692"/>
    </source>
</evidence>
<evidence type="ECO:0000256" key="9">
    <source>
        <dbReference type="ARBA" id="ARBA00023049"/>
    </source>
</evidence>
<reference evidence="18 19" key="1">
    <citation type="journal article" date="2016" name="Proc. Natl. Acad. Sci. U.S.A.">
        <title>Comparative genomics of biotechnologically important yeasts.</title>
        <authorList>
            <person name="Riley R."/>
            <person name="Haridas S."/>
            <person name="Wolfe K.H."/>
            <person name="Lopes M.R."/>
            <person name="Hittinger C.T."/>
            <person name="Goeker M."/>
            <person name="Salamov A.A."/>
            <person name="Wisecaver J.H."/>
            <person name="Long T.M."/>
            <person name="Calvey C.H."/>
            <person name="Aerts A.L."/>
            <person name="Barry K.W."/>
            <person name="Choi C."/>
            <person name="Clum A."/>
            <person name="Coughlan A.Y."/>
            <person name="Deshpande S."/>
            <person name="Douglass A.P."/>
            <person name="Hanson S.J."/>
            <person name="Klenk H.-P."/>
            <person name="LaButti K.M."/>
            <person name="Lapidus A."/>
            <person name="Lindquist E.A."/>
            <person name="Lipzen A.M."/>
            <person name="Meier-Kolthoff J.P."/>
            <person name="Ohm R.A."/>
            <person name="Otillar R.P."/>
            <person name="Pangilinan J.L."/>
            <person name="Peng Y."/>
            <person name="Rokas A."/>
            <person name="Rosa C.A."/>
            <person name="Scheuner C."/>
            <person name="Sibirny A.A."/>
            <person name="Slot J.C."/>
            <person name="Stielow J.B."/>
            <person name="Sun H."/>
            <person name="Kurtzman C.P."/>
            <person name="Blackwell M."/>
            <person name="Grigoriev I.V."/>
            <person name="Jeffries T.W."/>
        </authorList>
    </citation>
    <scope>NUCLEOTIDE SEQUENCE [LARGE SCALE GENOMIC DNA]</scope>
    <source>
        <strain evidence="18 19">DSM 6958</strain>
    </source>
</reference>
<dbReference type="InterPro" id="IPR032456">
    <property type="entry name" value="Peptidase_M48_N"/>
</dbReference>
<keyword evidence="6 15" id="KW-0256">Endoplasmic reticulum</keyword>
<comment type="catalytic activity">
    <reaction evidence="11 15">
        <text>Hydrolyzes the peptide bond -P2-(S-farnesyl or geranylgeranyl)C-P1'-P2'-P3'-COOH where P1' and P2' are amino acids with aliphatic side chains and P3' is any C-terminal residue.</text>
        <dbReference type="EC" id="3.4.24.84"/>
    </reaction>
</comment>
<feature type="binding site" evidence="14">
    <location>
        <position position="301"/>
    </location>
    <ligand>
        <name>Zn(2+)</name>
        <dbReference type="ChEBI" id="CHEBI:29105"/>
        <note>catalytic</note>
    </ligand>
</feature>
<keyword evidence="5 15" id="KW-0378">Hydrolase</keyword>
<name>A0A1E3PQR3_9ASCO</name>
<comment type="function">
    <text evidence="15">Proteolytically removes the C-terminal three residues of farnesylated proteins.</text>
</comment>
<dbReference type="CDD" id="cd07343">
    <property type="entry name" value="M48A_Zmpste24p_like"/>
    <property type="match status" value="1"/>
</dbReference>
<dbReference type="Pfam" id="PF16491">
    <property type="entry name" value="Peptidase_M48_N"/>
    <property type="match status" value="1"/>
</dbReference>
<dbReference type="GO" id="GO:0004222">
    <property type="term" value="F:metalloendopeptidase activity"/>
    <property type="evidence" value="ECO:0007669"/>
    <property type="project" value="UniProtKB-UniRule"/>
</dbReference>
<feature type="transmembrane region" description="Helical" evidence="15">
    <location>
        <begin position="197"/>
        <end position="217"/>
    </location>
</feature>
<evidence type="ECO:0000256" key="5">
    <source>
        <dbReference type="ARBA" id="ARBA00022801"/>
    </source>
</evidence>
<dbReference type="GO" id="GO:0046872">
    <property type="term" value="F:metal ion binding"/>
    <property type="evidence" value="ECO:0007669"/>
    <property type="project" value="UniProtKB-UniRule"/>
</dbReference>
<comment type="cofactor">
    <cofactor evidence="14 15">
        <name>Zn(2+)</name>
        <dbReference type="ChEBI" id="CHEBI:29105"/>
    </cofactor>
    <text evidence="14 15">Binds 1 zinc ion per subunit.</text>
</comment>
<comment type="similarity">
    <text evidence="12 15">Belongs to the peptidase M48A family.</text>
</comment>
<organism evidence="18 19">
    <name type="scientific">Nadsonia fulvescens var. elongata DSM 6958</name>
    <dbReference type="NCBI Taxonomy" id="857566"/>
    <lineage>
        <taxon>Eukaryota</taxon>
        <taxon>Fungi</taxon>
        <taxon>Dikarya</taxon>
        <taxon>Ascomycota</taxon>
        <taxon>Saccharomycotina</taxon>
        <taxon>Dipodascomycetes</taxon>
        <taxon>Dipodascales</taxon>
        <taxon>Dipodascales incertae sedis</taxon>
        <taxon>Nadsonia</taxon>
    </lineage>
</organism>
<dbReference type="Proteomes" id="UP000095009">
    <property type="component" value="Unassembled WGS sequence"/>
</dbReference>
<feature type="domain" description="Peptidase M48" evidence="16">
    <location>
        <begin position="227"/>
        <end position="431"/>
    </location>
</feature>
<dbReference type="EC" id="3.4.24.84" evidence="15"/>
<evidence type="ECO:0000256" key="11">
    <source>
        <dbReference type="ARBA" id="ARBA00044456"/>
    </source>
</evidence>
<feature type="transmembrane region" description="Helical" evidence="15">
    <location>
        <begin position="123"/>
        <end position="148"/>
    </location>
</feature>
<evidence type="ECO:0000256" key="2">
    <source>
        <dbReference type="ARBA" id="ARBA00022670"/>
    </source>
</evidence>
<keyword evidence="2 15" id="KW-0645">Protease</keyword>
<keyword evidence="19" id="KW-1185">Reference proteome</keyword>
<evidence type="ECO:0000256" key="14">
    <source>
        <dbReference type="PIRSR" id="PIRSR627057-2"/>
    </source>
</evidence>
<evidence type="ECO:0000256" key="4">
    <source>
        <dbReference type="ARBA" id="ARBA00022723"/>
    </source>
</evidence>
<dbReference type="Gene3D" id="3.30.2010.10">
    <property type="entry name" value="Metalloproteases ('zincins'), catalytic domain"/>
    <property type="match status" value="1"/>
</dbReference>
<dbReference type="Pfam" id="PF01435">
    <property type="entry name" value="Peptidase_M48"/>
    <property type="match status" value="1"/>
</dbReference>
<evidence type="ECO:0000256" key="1">
    <source>
        <dbReference type="ARBA" id="ARBA00004477"/>
    </source>
</evidence>
<evidence type="ECO:0000256" key="7">
    <source>
        <dbReference type="ARBA" id="ARBA00022833"/>
    </source>
</evidence>
<dbReference type="InterPro" id="IPR027057">
    <property type="entry name" value="CAXX_Prtase_1"/>
</dbReference>
<proteinExistence type="inferred from homology"/>
<protein>
    <recommendedName>
        <fullName evidence="15">CAAX prenyl protease</fullName>
        <ecNumber evidence="15">3.4.24.84</ecNumber>
    </recommendedName>
</protein>
<evidence type="ECO:0000256" key="8">
    <source>
        <dbReference type="ARBA" id="ARBA00022989"/>
    </source>
</evidence>
<keyword evidence="10 15" id="KW-0472">Membrane</keyword>
<dbReference type="GO" id="GO:0071586">
    <property type="term" value="P:CAAX-box protein processing"/>
    <property type="evidence" value="ECO:0007669"/>
    <property type="project" value="UniProtKB-UniRule"/>
</dbReference>
<comment type="subcellular location">
    <subcellularLocation>
        <location evidence="1 15">Endoplasmic reticulum membrane</location>
        <topology evidence="1 15">Multi-pass membrane protein</topology>
    </subcellularLocation>
</comment>
<evidence type="ECO:0000259" key="17">
    <source>
        <dbReference type="Pfam" id="PF16491"/>
    </source>
</evidence>
<dbReference type="OrthoDB" id="360839at2759"/>
<evidence type="ECO:0000256" key="13">
    <source>
        <dbReference type="PIRSR" id="PIRSR627057-1"/>
    </source>
</evidence>
<feature type="binding site" evidence="14">
    <location>
        <position position="297"/>
    </location>
    <ligand>
        <name>Zn(2+)</name>
        <dbReference type="ChEBI" id="CHEBI:29105"/>
        <note>catalytic</note>
    </ligand>
</feature>
<feature type="active site" evidence="13">
    <location>
        <position position="298"/>
    </location>
</feature>
<keyword evidence="3 15" id="KW-0812">Transmembrane</keyword>
<evidence type="ECO:0000256" key="15">
    <source>
        <dbReference type="RuleBase" id="RU366005"/>
    </source>
</evidence>
<keyword evidence="7 14" id="KW-0862">Zinc</keyword>
<accession>A0A1E3PQR3</accession>
<keyword evidence="8 15" id="KW-1133">Transmembrane helix</keyword>
<evidence type="ECO:0000256" key="12">
    <source>
        <dbReference type="ARBA" id="ARBA00060927"/>
    </source>
</evidence>
<evidence type="ECO:0000313" key="19">
    <source>
        <dbReference type="Proteomes" id="UP000095009"/>
    </source>
</evidence>
<dbReference type="InterPro" id="IPR001915">
    <property type="entry name" value="Peptidase_M48"/>
</dbReference>
<evidence type="ECO:0000256" key="6">
    <source>
        <dbReference type="ARBA" id="ARBA00022824"/>
    </source>
</evidence>
<gene>
    <name evidence="18" type="ORF">NADFUDRAFT_82021</name>
</gene>
<feature type="domain" description="CAAX prenyl protease 1 N-terminal" evidence="17">
    <location>
        <begin position="40"/>
        <end position="224"/>
    </location>
</feature>
<evidence type="ECO:0000256" key="10">
    <source>
        <dbReference type="ARBA" id="ARBA00023136"/>
    </source>
</evidence>
<feature type="active site" description="Proton donor" evidence="13">
    <location>
        <position position="381"/>
    </location>
</feature>
<dbReference type="EMBL" id="KV454407">
    <property type="protein sequence ID" value="ODQ67584.1"/>
    <property type="molecule type" value="Genomic_DNA"/>
</dbReference>
<keyword evidence="4 14" id="KW-0479">Metal-binding</keyword>
<evidence type="ECO:0000259" key="16">
    <source>
        <dbReference type="Pfam" id="PF01435"/>
    </source>
</evidence>
<dbReference type="FunFam" id="3.30.2010.10:FF:000002">
    <property type="entry name" value="CAAX prenyl protease"/>
    <property type="match status" value="1"/>
</dbReference>
<dbReference type="GO" id="GO:0005789">
    <property type="term" value="C:endoplasmic reticulum membrane"/>
    <property type="evidence" value="ECO:0007669"/>
    <property type="project" value="UniProtKB-SubCell"/>
</dbReference>